<reference evidence="3" key="1">
    <citation type="submission" date="2021-01" db="EMBL/GenBank/DDBJ databases">
        <authorList>
            <person name="Corre E."/>
            <person name="Pelletier E."/>
            <person name="Niang G."/>
            <person name="Scheremetjew M."/>
            <person name="Finn R."/>
            <person name="Kale V."/>
            <person name="Holt S."/>
            <person name="Cochrane G."/>
            <person name="Meng A."/>
            <person name="Brown T."/>
            <person name="Cohen L."/>
        </authorList>
    </citation>
    <scope>NUCLEOTIDE SEQUENCE</scope>
    <source>
        <strain evidence="3">CCMP1594</strain>
    </source>
</reference>
<evidence type="ECO:0000313" key="3">
    <source>
        <dbReference type="EMBL" id="CAE0836778.1"/>
    </source>
</evidence>
<feature type="domain" description="ADP ribosyltransferase" evidence="2">
    <location>
        <begin position="761"/>
        <end position="905"/>
    </location>
</feature>
<dbReference type="InterPro" id="IPR003540">
    <property type="entry name" value="ADP-ribosyltransferase"/>
</dbReference>
<dbReference type="Pfam" id="PF03496">
    <property type="entry name" value="ADPrib_exo_Tox"/>
    <property type="match status" value="1"/>
</dbReference>
<evidence type="ECO:0000259" key="2">
    <source>
        <dbReference type="Pfam" id="PF03496"/>
    </source>
</evidence>
<sequence>MSDRISDRMSDRASGRMLPRGNDGPSGAKDLDSYIGNQDICTIVDACLVRLFKTRPNSREGVVEELMNGLQEFRSPENTHLARSFDEGSEPPPTVPLLPMHPYLDDQGSPAASCRAKKKNKLQKEWDDLKTEMEPMVQAMTQKPEDGFAKLLSQKINQDFAALLELKAVAQGQIKTVLIDLDLHAMRKLAALPKPIVHMGLFDPGDIHVLRLSLYDEAGMPPPTPEPFNEADRSTWSMEALLKLDMRQLAAMQAYTSRTYTCLCNKLINILKLDKYSCNNVIPFHENFFPVDKSSVRDLNTSLKFRLLNEVFETGTKYNTRAKLQRLKKLLFCTKPDNRPTGWPGEADSYELTSSPLSAITLPDAARTKAAIPLNALFYSFCHPVVQNTEIPDVIRGGGDICWFDPFVVWLTTGAFIYYDFQFDVVGINAVCFDEVDLKEATTSTLCLGDSSPLPLSAIQPLQEYNRWKPLTARVPTIFGFTHLAYITPSEFLGDSIFPMAGGFAYLHRDDGIWQEREEEGGQREIILTTLQKSRFFPIVAGGVMVDDITTDSRGNLRKLNRVTELGCKDPDTEGVPIVRKMAEKRHLELEAPMPYNTPLLVDELLAKTQERFASQDKFVGTSPEQAIFAAGTSAALGLPSVLGYESERGLVAKVCATLQINTAEFLDNEDELMLKILEKEAEAVNAKVLDDLVAKGAVWLRKDGNGQPMETAADFAQELYQNMRYVIFEKAKEETVVGNSGAEEHKDTGHDGWDLAQFHAKKESVMAELSKAEVAALRLYTSSTFRVINGPLRAKVKPAPLAATTLLISNALKKLRANHMTKKKFSTMYLWRGMRDRVVSDEFMLKGGAELACMSTSSDLNIVASYAQSRQPLLFRIKVDSPMELGAELGWLSMYPGEAEVLYPPLTFAKPLFKQTIKGLVGGMVVTLKPSFPS</sequence>
<dbReference type="PROSITE" id="PS51996">
    <property type="entry name" value="TR_MART"/>
    <property type="match status" value="1"/>
</dbReference>
<evidence type="ECO:0000256" key="1">
    <source>
        <dbReference type="SAM" id="MobiDB-lite"/>
    </source>
</evidence>
<dbReference type="AlphaFoldDB" id="A0A7S4GGW5"/>
<accession>A0A7S4GGW5</accession>
<name>A0A7S4GGW5_9EUGL</name>
<feature type="compositionally biased region" description="Basic and acidic residues" evidence="1">
    <location>
        <begin position="1"/>
        <end position="14"/>
    </location>
</feature>
<dbReference type="SUPFAM" id="SSF56399">
    <property type="entry name" value="ADP-ribosylation"/>
    <property type="match status" value="1"/>
</dbReference>
<organism evidence="3">
    <name type="scientific">Eutreptiella gymnastica</name>
    <dbReference type="NCBI Taxonomy" id="73025"/>
    <lineage>
        <taxon>Eukaryota</taxon>
        <taxon>Discoba</taxon>
        <taxon>Euglenozoa</taxon>
        <taxon>Euglenida</taxon>
        <taxon>Spirocuta</taxon>
        <taxon>Euglenophyceae</taxon>
        <taxon>Eutreptiales</taxon>
        <taxon>Eutreptiaceae</taxon>
        <taxon>Eutreptiella</taxon>
    </lineage>
</organism>
<gene>
    <name evidence="3" type="ORF">EGYM00163_LOCUS48142</name>
</gene>
<dbReference type="GO" id="GO:0005576">
    <property type="term" value="C:extracellular region"/>
    <property type="evidence" value="ECO:0007669"/>
    <property type="project" value="InterPro"/>
</dbReference>
<protein>
    <recommendedName>
        <fullName evidence="2">ADP ribosyltransferase domain-containing protein</fullName>
    </recommendedName>
</protein>
<proteinExistence type="predicted"/>
<dbReference type="Gene3D" id="3.90.176.10">
    <property type="entry name" value="Toxin ADP-ribosyltransferase, Chain A, domain 1"/>
    <property type="match status" value="1"/>
</dbReference>
<dbReference type="EMBL" id="HBJA01139885">
    <property type="protein sequence ID" value="CAE0836778.1"/>
    <property type="molecule type" value="Transcribed_RNA"/>
</dbReference>
<feature type="region of interest" description="Disordered" evidence="1">
    <location>
        <begin position="1"/>
        <end position="30"/>
    </location>
</feature>